<sequence length="93" mass="9923">MTGAVRPSARQGLRREAPSGASRTRTDCNDLHADRAGAPTSDARVVPDDAFMARHGVRAWRRALPPRTSRARGRSSAHPEGGPPTRATLKADA</sequence>
<dbReference type="AlphaFoldDB" id="A0A511ST81"/>
<comment type="caution">
    <text evidence="2">The sequence shown here is derived from an EMBL/GenBank/DDBJ whole genome shotgun (WGS) entry which is preliminary data.</text>
</comment>
<organism evidence="2 3">
    <name type="scientific">Myxococcus fulvus</name>
    <dbReference type="NCBI Taxonomy" id="33"/>
    <lineage>
        <taxon>Bacteria</taxon>
        <taxon>Pseudomonadati</taxon>
        <taxon>Myxococcota</taxon>
        <taxon>Myxococcia</taxon>
        <taxon>Myxococcales</taxon>
        <taxon>Cystobacterineae</taxon>
        <taxon>Myxococcaceae</taxon>
        <taxon>Myxococcus</taxon>
    </lineage>
</organism>
<protein>
    <submittedName>
        <fullName evidence="2">Uncharacterized protein</fullName>
    </submittedName>
</protein>
<proteinExistence type="predicted"/>
<dbReference type="EMBL" id="BJXR01000006">
    <property type="protein sequence ID" value="GEN05141.1"/>
    <property type="molecule type" value="Genomic_DNA"/>
</dbReference>
<feature type="region of interest" description="Disordered" evidence="1">
    <location>
        <begin position="1"/>
        <end position="46"/>
    </location>
</feature>
<accession>A0A511ST81</accession>
<feature type="compositionally biased region" description="Basic and acidic residues" evidence="1">
    <location>
        <begin position="24"/>
        <end position="35"/>
    </location>
</feature>
<feature type="region of interest" description="Disordered" evidence="1">
    <location>
        <begin position="60"/>
        <end position="93"/>
    </location>
</feature>
<dbReference type="Proteomes" id="UP000321514">
    <property type="component" value="Unassembled WGS sequence"/>
</dbReference>
<gene>
    <name evidence="2" type="ORF">MFU01_01780</name>
</gene>
<evidence type="ECO:0000313" key="2">
    <source>
        <dbReference type="EMBL" id="GEN05141.1"/>
    </source>
</evidence>
<name>A0A511ST81_MYXFU</name>
<evidence type="ECO:0000256" key="1">
    <source>
        <dbReference type="SAM" id="MobiDB-lite"/>
    </source>
</evidence>
<reference evidence="2 3" key="1">
    <citation type="submission" date="2019-07" db="EMBL/GenBank/DDBJ databases">
        <title>Whole genome shotgun sequence of Myxococcus fulvus NBRC 100333.</title>
        <authorList>
            <person name="Hosoyama A."/>
            <person name="Uohara A."/>
            <person name="Ohji S."/>
            <person name="Ichikawa N."/>
        </authorList>
    </citation>
    <scope>NUCLEOTIDE SEQUENCE [LARGE SCALE GENOMIC DNA]</scope>
    <source>
        <strain evidence="2 3">NBRC 100333</strain>
    </source>
</reference>
<evidence type="ECO:0000313" key="3">
    <source>
        <dbReference type="Proteomes" id="UP000321514"/>
    </source>
</evidence>